<dbReference type="AlphaFoldDB" id="A0A9P5XDM5"/>
<dbReference type="Proteomes" id="UP000807342">
    <property type="component" value="Unassembled WGS sequence"/>
</dbReference>
<dbReference type="EMBL" id="MU151129">
    <property type="protein sequence ID" value="KAF9449477.1"/>
    <property type="molecule type" value="Genomic_DNA"/>
</dbReference>
<organism evidence="3 4">
    <name type="scientific">Macrolepiota fuliginosa MF-IS2</name>
    <dbReference type="NCBI Taxonomy" id="1400762"/>
    <lineage>
        <taxon>Eukaryota</taxon>
        <taxon>Fungi</taxon>
        <taxon>Dikarya</taxon>
        <taxon>Basidiomycota</taxon>
        <taxon>Agaricomycotina</taxon>
        <taxon>Agaricomycetes</taxon>
        <taxon>Agaricomycetidae</taxon>
        <taxon>Agaricales</taxon>
        <taxon>Agaricineae</taxon>
        <taxon>Agaricaceae</taxon>
        <taxon>Macrolepiota</taxon>
    </lineage>
</organism>
<sequence length="284" mass="32376">MNTHDAAWFGSGLEPSQFVCLISATILVFDYLCTLQQEVDLVWRRRLGNSATILFLLNRYIPYIYVFSVLEEYWLVAHSQEACKNRDIINAVIVTIGITTCELILALRTWAIWQLSRVILCILGAAACIKIPLILVAVCRVFEDVHYINISPTEIVCISPVIGSWSWETLVFTVILIVETLIAVLTLIKAVEARQSASRWYFKIHYMGIIYYFYNLLMTIVNVIGTVHFHTMGILSFALLQGVLQSVLCNRVIFLAREPSELVFGTTQTGTKFLSTRRDVVRQW</sequence>
<name>A0A9P5XDM5_9AGAR</name>
<keyword evidence="4" id="KW-1185">Reference proteome</keyword>
<evidence type="ECO:0000313" key="4">
    <source>
        <dbReference type="Proteomes" id="UP000807342"/>
    </source>
</evidence>
<feature type="transmembrane region" description="Helical" evidence="1">
    <location>
        <begin position="209"/>
        <end position="228"/>
    </location>
</feature>
<dbReference type="OrthoDB" id="3341843at2759"/>
<dbReference type="Pfam" id="PF20151">
    <property type="entry name" value="DUF6533"/>
    <property type="match status" value="1"/>
</dbReference>
<keyword evidence="1" id="KW-0812">Transmembrane</keyword>
<comment type="caution">
    <text evidence="3">The sequence shown here is derived from an EMBL/GenBank/DDBJ whole genome shotgun (WGS) entry which is preliminary data.</text>
</comment>
<accession>A0A9P5XDM5</accession>
<reference evidence="3" key="1">
    <citation type="submission" date="2020-11" db="EMBL/GenBank/DDBJ databases">
        <authorList>
            <consortium name="DOE Joint Genome Institute"/>
            <person name="Ahrendt S."/>
            <person name="Riley R."/>
            <person name="Andreopoulos W."/>
            <person name="Labutti K."/>
            <person name="Pangilinan J."/>
            <person name="Ruiz-Duenas F.J."/>
            <person name="Barrasa J.M."/>
            <person name="Sanchez-Garcia M."/>
            <person name="Camarero S."/>
            <person name="Miyauchi S."/>
            <person name="Serrano A."/>
            <person name="Linde D."/>
            <person name="Babiker R."/>
            <person name="Drula E."/>
            <person name="Ayuso-Fernandez I."/>
            <person name="Pacheco R."/>
            <person name="Padilla G."/>
            <person name="Ferreira P."/>
            <person name="Barriuso J."/>
            <person name="Kellner H."/>
            <person name="Castanera R."/>
            <person name="Alfaro M."/>
            <person name="Ramirez L."/>
            <person name="Pisabarro A.G."/>
            <person name="Kuo A."/>
            <person name="Tritt A."/>
            <person name="Lipzen A."/>
            <person name="He G."/>
            <person name="Yan M."/>
            <person name="Ng V."/>
            <person name="Cullen D."/>
            <person name="Martin F."/>
            <person name="Rosso M.-N."/>
            <person name="Henrissat B."/>
            <person name="Hibbett D."/>
            <person name="Martinez A.T."/>
            <person name="Grigoriev I.V."/>
        </authorList>
    </citation>
    <scope>NUCLEOTIDE SEQUENCE</scope>
    <source>
        <strain evidence="3">MF-IS2</strain>
    </source>
</reference>
<keyword evidence="1" id="KW-0472">Membrane</keyword>
<feature type="transmembrane region" description="Helical" evidence="1">
    <location>
        <begin position="169"/>
        <end position="188"/>
    </location>
</feature>
<feature type="transmembrane region" description="Helical" evidence="1">
    <location>
        <begin position="47"/>
        <end position="68"/>
    </location>
</feature>
<dbReference type="InterPro" id="IPR045340">
    <property type="entry name" value="DUF6533"/>
</dbReference>
<feature type="transmembrane region" description="Helical" evidence="1">
    <location>
        <begin position="88"/>
        <end position="107"/>
    </location>
</feature>
<proteinExistence type="predicted"/>
<feature type="transmembrane region" description="Helical" evidence="1">
    <location>
        <begin position="119"/>
        <end position="138"/>
    </location>
</feature>
<protein>
    <recommendedName>
        <fullName evidence="2">DUF6533 domain-containing protein</fullName>
    </recommendedName>
</protein>
<feature type="transmembrane region" description="Helical" evidence="1">
    <location>
        <begin position="16"/>
        <end position="35"/>
    </location>
</feature>
<evidence type="ECO:0000259" key="2">
    <source>
        <dbReference type="Pfam" id="PF20151"/>
    </source>
</evidence>
<evidence type="ECO:0000313" key="3">
    <source>
        <dbReference type="EMBL" id="KAF9449477.1"/>
    </source>
</evidence>
<evidence type="ECO:0000256" key="1">
    <source>
        <dbReference type="SAM" id="Phobius"/>
    </source>
</evidence>
<gene>
    <name evidence="3" type="ORF">P691DRAFT_552493</name>
</gene>
<feature type="domain" description="DUF6533" evidence="2">
    <location>
        <begin position="19"/>
        <end position="62"/>
    </location>
</feature>
<keyword evidence="1" id="KW-1133">Transmembrane helix</keyword>